<reference evidence="2" key="1">
    <citation type="journal article" date="2019" name="Int. J. Syst. Evol. Microbiol.">
        <title>The Global Catalogue of Microorganisms (GCM) 10K type strain sequencing project: providing services to taxonomists for standard genome sequencing and annotation.</title>
        <authorList>
            <consortium name="The Broad Institute Genomics Platform"/>
            <consortium name="The Broad Institute Genome Sequencing Center for Infectious Disease"/>
            <person name="Wu L."/>
            <person name="Ma J."/>
        </authorList>
    </citation>
    <scope>NUCLEOTIDE SEQUENCE [LARGE SCALE GENOMIC DNA]</scope>
    <source>
        <strain evidence="2">KCTC 33575</strain>
    </source>
</reference>
<accession>A0ABW5WQX8</accession>
<dbReference type="RefSeq" id="WP_377771022.1">
    <property type="nucleotide sequence ID" value="NZ_JBHUOQ010000001.1"/>
</dbReference>
<comment type="caution">
    <text evidence="1">The sequence shown here is derived from an EMBL/GenBank/DDBJ whole genome shotgun (WGS) entry which is preliminary data.</text>
</comment>
<dbReference type="Proteomes" id="UP001597519">
    <property type="component" value="Unassembled WGS sequence"/>
</dbReference>
<name>A0ABW5WQX8_9STAP</name>
<dbReference type="EMBL" id="JBHUOQ010000001">
    <property type="protein sequence ID" value="MFD2829216.1"/>
    <property type="molecule type" value="Genomic_DNA"/>
</dbReference>
<organism evidence="1 2">
    <name type="scientific">Corticicoccus populi</name>
    <dbReference type="NCBI Taxonomy" id="1812821"/>
    <lineage>
        <taxon>Bacteria</taxon>
        <taxon>Bacillati</taxon>
        <taxon>Bacillota</taxon>
        <taxon>Bacilli</taxon>
        <taxon>Bacillales</taxon>
        <taxon>Staphylococcaceae</taxon>
        <taxon>Corticicoccus</taxon>
    </lineage>
</organism>
<keyword evidence="2" id="KW-1185">Reference proteome</keyword>
<gene>
    <name evidence="1" type="ORF">ACFSX4_01975</name>
</gene>
<evidence type="ECO:0000313" key="2">
    <source>
        <dbReference type="Proteomes" id="UP001597519"/>
    </source>
</evidence>
<protein>
    <submittedName>
        <fullName evidence="1">Uncharacterized protein</fullName>
    </submittedName>
</protein>
<evidence type="ECO:0000313" key="1">
    <source>
        <dbReference type="EMBL" id="MFD2829216.1"/>
    </source>
</evidence>
<proteinExistence type="predicted"/>
<sequence length="296" mass="35436">MTVLEMKTETKVKKIDYDEFIEQVKHNKFKVDEVDYDEILSEMRRAKRDYSNIKSKADKFNVVTVFSLFNELCAIHKEIIDIHTYISQYMLLVEDAIEDSYYIQSLEDEEIEVYRTIMKLRAYSAYVSNLAELSFSLLCKKIYKDEYDVIANDNKADRILGVDIVLLHKYEDVAHYVHNTKYTKFSLEKLKKKNGKEMTVIDSRIKTDIFNSEKRRQYIKQFNNHTEAFYNLEDSSEVVNNVYLFTETYVRKLIEGKKVKCDKRQYEELEYLEISSYQERNYISKNGTVNKKSWYE</sequence>